<proteinExistence type="predicted"/>
<evidence type="ECO:0000313" key="2">
    <source>
        <dbReference type="Proteomes" id="UP000824120"/>
    </source>
</evidence>
<dbReference type="Proteomes" id="UP000824120">
    <property type="component" value="Chromosome 10"/>
</dbReference>
<sequence length="59" mass="6515">MEHVGADEKTGLFLSSNNTQRKIPDLFLLNFLWTSVKTLVMEPLGPHGKTGPFSSSNEP</sequence>
<comment type="caution">
    <text evidence="1">The sequence shown here is derived from an EMBL/GenBank/DDBJ whole genome shotgun (WGS) entry which is preliminary data.</text>
</comment>
<dbReference type="AlphaFoldDB" id="A0A9J5WZ90"/>
<accession>A0A9J5WZ90</accession>
<gene>
    <name evidence="1" type="ORF">H5410_051852</name>
</gene>
<evidence type="ECO:0000313" key="1">
    <source>
        <dbReference type="EMBL" id="KAG5581225.1"/>
    </source>
</evidence>
<protein>
    <submittedName>
        <fullName evidence="1">Uncharacterized protein</fullName>
    </submittedName>
</protein>
<reference evidence="1 2" key="1">
    <citation type="submission" date="2020-09" db="EMBL/GenBank/DDBJ databases">
        <title>De no assembly of potato wild relative species, Solanum commersonii.</title>
        <authorList>
            <person name="Cho K."/>
        </authorList>
    </citation>
    <scope>NUCLEOTIDE SEQUENCE [LARGE SCALE GENOMIC DNA]</scope>
    <source>
        <strain evidence="1">LZ3.2</strain>
        <tissue evidence="1">Leaf</tissue>
    </source>
</reference>
<organism evidence="1 2">
    <name type="scientific">Solanum commersonii</name>
    <name type="common">Commerson's wild potato</name>
    <name type="synonym">Commerson's nightshade</name>
    <dbReference type="NCBI Taxonomy" id="4109"/>
    <lineage>
        <taxon>Eukaryota</taxon>
        <taxon>Viridiplantae</taxon>
        <taxon>Streptophyta</taxon>
        <taxon>Embryophyta</taxon>
        <taxon>Tracheophyta</taxon>
        <taxon>Spermatophyta</taxon>
        <taxon>Magnoliopsida</taxon>
        <taxon>eudicotyledons</taxon>
        <taxon>Gunneridae</taxon>
        <taxon>Pentapetalae</taxon>
        <taxon>asterids</taxon>
        <taxon>lamiids</taxon>
        <taxon>Solanales</taxon>
        <taxon>Solanaceae</taxon>
        <taxon>Solanoideae</taxon>
        <taxon>Solaneae</taxon>
        <taxon>Solanum</taxon>
    </lineage>
</organism>
<keyword evidence="2" id="KW-1185">Reference proteome</keyword>
<name>A0A9J5WZ90_SOLCO</name>
<dbReference type="EMBL" id="JACXVP010000010">
    <property type="protein sequence ID" value="KAG5581225.1"/>
    <property type="molecule type" value="Genomic_DNA"/>
</dbReference>